<protein>
    <recommendedName>
        <fullName evidence="1">STICHEL DnaA-N-like alpha-beta domain-containing protein</fullName>
    </recommendedName>
</protein>
<evidence type="ECO:0000259" key="1">
    <source>
        <dbReference type="Pfam" id="PF23007"/>
    </source>
</evidence>
<organism evidence="2 3">
    <name type="scientific">Anabaena azotica FACHB-119</name>
    <dbReference type="NCBI Taxonomy" id="947527"/>
    <lineage>
        <taxon>Bacteria</taxon>
        <taxon>Bacillati</taxon>
        <taxon>Cyanobacteriota</taxon>
        <taxon>Cyanophyceae</taxon>
        <taxon>Nostocales</taxon>
        <taxon>Nostocaceae</taxon>
        <taxon>Anabaena</taxon>
        <taxon>Anabaena azotica</taxon>
    </lineage>
</organism>
<sequence length="106" mass="12099">MPQKHGFAADENRHSSFLEFLWTSICDNITIPNVKALMKQHGQLLNLSEAEAVIALPPTLLMFHRKGIDGKEIEHHIEVAFEKFFKDSCNCESSLRVLLIAYKAFK</sequence>
<dbReference type="Proteomes" id="UP000661112">
    <property type="component" value="Unassembled WGS sequence"/>
</dbReference>
<reference evidence="2 3" key="1">
    <citation type="journal article" date="2020" name="ISME J.">
        <title>Comparative genomics reveals insights into cyanobacterial evolution and habitat adaptation.</title>
        <authorList>
            <person name="Chen M.Y."/>
            <person name="Teng W.K."/>
            <person name="Zhao L."/>
            <person name="Hu C.X."/>
            <person name="Zhou Y.K."/>
            <person name="Han B.P."/>
            <person name="Song L.R."/>
            <person name="Shu W.S."/>
        </authorList>
    </citation>
    <scope>NUCLEOTIDE SEQUENCE [LARGE SCALE GENOMIC DNA]</scope>
    <source>
        <strain evidence="2 3">FACHB-119</strain>
    </source>
</reference>
<keyword evidence="3" id="KW-1185">Reference proteome</keyword>
<accession>A0ABR8D3Q3</accession>
<dbReference type="Pfam" id="PF23007">
    <property type="entry name" value="DnaA_N-like_STI"/>
    <property type="match status" value="1"/>
</dbReference>
<dbReference type="InterPro" id="IPR054506">
    <property type="entry name" value="DnaA_N-like_STI"/>
</dbReference>
<dbReference type="EMBL" id="JACJSG010000014">
    <property type="protein sequence ID" value="MBD2501319.1"/>
    <property type="molecule type" value="Genomic_DNA"/>
</dbReference>
<dbReference type="RefSeq" id="WP_190471885.1">
    <property type="nucleotide sequence ID" value="NZ_JACJSG010000014.1"/>
</dbReference>
<evidence type="ECO:0000313" key="3">
    <source>
        <dbReference type="Proteomes" id="UP000661112"/>
    </source>
</evidence>
<feature type="domain" description="STICHEL DnaA-N-like alpha-beta" evidence="1">
    <location>
        <begin position="12"/>
        <end position="86"/>
    </location>
</feature>
<comment type="caution">
    <text evidence="2">The sequence shown here is derived from an EMBL/GenBank/DDBJ whole genome shotgun (WGS) entry which is preliminary data.</text>
</comment>
<evidence type="ECO:0000313" key="2">
    <source>
        <dbReference type="EMBL" id="MBD2501319.1"/>
    </source>
</evidence>
<gene>
    <name evidence="2" type="ORF">H6G83_12040</name>
</gene>
<name>A0ABR8D3Q3_9NOST</name>
<proteinExistence type="predicted"/>